<feature type="compositionally biased region" description="Basic and acidic residues" evidence="1">
    <location>
        <begin position="176"/>
        <end position="186"/>
    </location>
</feature>
<sequence length="224" mass="25237">MKGCRSPPVDESGTAPAVWKITLPELKLGKVWWKLAGFTPQVGGFGLTLMREEWEPGCKVLSAPGFCFFHLVLLFWNQIFTWVSVRLKDKARFSLSHTDRYRVERNLFSRATSCSYVNAVLARRGLAHAWSGRRRLCGDASRSRDKRDEPPRAKRPSGRLQRAGTAVGSAPSLYGPERDFREDERSSAGSQRDTLPSMTPIRGGHMTWQVNMDSEINGNQDPQL</sequence>
<proteinExistence type="predicted"/>
<dbReference type="Proteomes" id="UP000314294">
    <property type="component" value="Unassembled WGS sequence"/>
</dbReference>
<feature type="compositionally biased region" description="Polar residues" evidence="1">
    <location>
        <begin position="208"/>
        <end position="224"/>
    </location>
</feature>
<accession>A0A4Z2HCW5</accession>
<feature type="compositionally biased region" description="Basic and acidic residues" evidence="1">
    <location>
        <begin position="141"/>
        <end position="152"/>
    </location>
</feature>
<dbReference type="EMBL" id="SRLO01000275">
    <property type="protein sequence ID" value="TNN63340.1"/>
    <property type="molecule type" value="Genomic_DNA"/>
</dbReference>
<evidence type="ECO:0000256" key="1">
    <source>
        <dbReference type="SAM" id="MobiDB-lite"/>
    </source>
</evidence>
<feature type="region of interest" description="Disordered" evidence="1">
    <location>
        <begin position="139"/>
        <end position="224"/>
    </location>
</feature>
<protein>
    <submittedName>
        <fullName evidence="2">Uncharacterized protein</fullName>
    </submittedName>
</protein>
<dbReference type="AlphaFoldDB" id="A0A4Z2HCW5"/>
<name>A0A4Z2HCW5_9TELE</name>
<evidence type="ECO:0000313" key="3">
    <source>
        <dbReference type="Proteomes" id="UP000314294"/>
    </source>
</evidence>
<reference evidence="2 3" key="1">
    <citation type="submission" date="2019-03" db="EMBL/GenBank/DDBJ databases">
        <title>First draft genome of Liparis tanakae, snailfish: a comprehensive survey of snailfish specific genes.</title>
        <authorList>
            <person name="Kim W."/>
            <person name="Song I."/>
            <person name="Jeong J.-H."/>
            <person name="Kim D."/>
            <person name="Kim S."/>
            <person name="Ryu S."/>
            <person name="Song J.Y."/>
            <person name="Lee S.K."/>
        </authorList>
    </citation>
    <scope>NUCLEOTIDE SEQUENCE [LARGE SCALE GENOMIC DNA]</scope>
    <source>
        <tissue evidence="2">Muscle</tissue>
    </source>
</reference>
<feature type="compositionally biased region" description="Polar residues" evidence="1">
    <location>
        <begin position="187"/>
        <end position="197"/>
    </location>
</feature>
<comment type="caution">
    <text evidence="2">The sequence shown here is derived from an EMBL/GenBank/DDBJ whole genome shotgun (WGS) entry which is preliminary data.</text>
</comment>
<keyword evidence="3" id="KW-1185">Reference proteome</keyword>
<organism evidence="2 3">
    <name type="scientific">Liparis tanakae</name>
    <name type="common">Tanaka's snailfish</name>
    <dbReference type="NCBI Taxonomy" id="230148"/>
    <lineage>
        <taxon>Eukaryota</taxon>
        <taxon>Metazoa</taxon>
        <taxon>Chordata</taxon>
        <taxon>Craniata</taxon>
        <taxon>Vertebrata</taxon>
        <taxon>Euteleostomi</taxon>
        <taxon>Actinopterygii</taxon>
        <taxon>Neopterygii</taxon>
        <taxon>Teleostei</taxon>
        <taxon>Neoteleostei</taxon>
        <taxon>Acanthomorphata</taxon>
        <taxon>Eupercaria</taxon>
        <taxon>Perciformes</taxon>
        <taxon>Cottioidei</taxon>
        <taxon>Cottales</taxon>
        <taxon>Liparidae</taxon>
        <taxon>Liparis</taxon>
    </lineage>
</organism>
<gene>
    <name evidence="2" type="ORF">EYF80_026442</name>
</gene>
<evidence type="ECO:0000313" key="2">
    <source>
        <dbReference type="EMBL" id="TNN63340.1"/>
    </source>
</evidence>
<dbReference type="OrthoDB" id="7307600at2759"/>